<proteinExistence type="inferred from homology"/>
<dbReference type="PANTHER" id="PTHR33365:SF6">
    <property type="entry name" value="OXIDASE USTYA"/>
    <property type="match status" value="1"/>
</dbReference>
<dbReference type="Proteomes" id="UP000016931">
    <property type="component" value="Unassembled WGS sequence"/>
</dbReference>
<sequence length="289" mass="33404">MAFGNGPRRAYTLLPAEEEHEFIYTSSKWQRLPCIITILIITNAISILSTYYFCITRVVFAQEGSLDLPGLERVYTGLDRSTSTVQFSEFGGAKPSRWTAAASREVDIAWKELGVSDLGFYLPEALGREIFNLDRRKHVYFPKGHFMDPEEEAFPLIVQATHDLHCLNELRKGLYYNYDYYRQFHNDTLVSPQFRIWHSNHCIDNIRERLMCTADLGVIPNIWIGPDETTIQFGREHKCHNYDAVMRWLKSRGILSDPTKYIRRPGMEISTAPPDTILSDPRDFGKEVV</sequence>
<feature type="transmembrane region" description="Helical" evidence="2">
    <location>
        <begin position="32"/>
        <end position="53"/>
    </location>
</feature>
<dbReference type="STRING" id="692275.N1QKG3"/>
<dbReference type="PANTHER" id="PTHR33365">
    <property type="entry name" value="YALI0B05434P"/>
    <property type="match status" value="1"/>
</dbReference>
<comment type="similarity">
    <text evidence="1">Belongs to the ustYa family.</text>
</comment>
<name>N1QKG3_SPHMS</name>
<dbReference type="GeneID" id="27905711"/>
<dbReference type="OrthoDB" id="3687641at2759"/>
<evidence type="ECO:0008006" key="5">
    <source>
        <dbReference type="Google" id="ProtNLM"/>
    </source>
</evidence>
<dbReference type="GO" id="GO:0043386">
    <property type="term" value="P:mycotoxin biosynthetic process"/>
    <property type="evidence" value="ECO:0007669"/>
    <property type="project" value="InterPro"/>
</dbReference>
<keyword evidence="2" id="KW-0812">Transmembrane</keyword>
<dbReference type="eggNOG" id="ENOG502RAW0">
    <property type="taxonomic scope" value="Eukaryota"/>
</dbReference>
<dbReference type="EMBL" id="KB456260">
    <property type="protein sequence ID" value="EMF16772.1"/>
    <property type="molecule type" value="Genomic_DNA"/>
</dbReference>
<evidence type="ECO:0000256" key="2">
    <source>
        <dbReference type="SAM" id="Phobius"/>
    </source>
</evidence>
<keyword evidence="4" id="KW-1185">Reference proteome</keyword>
<keyword evidence="2" id="KW-1133">Transmembrane helix</keyword>
<protein>
    <recommendedName>
        <fullName evidence="5">Tat pathway signal sequence</fullName>
    </recommendedName>
</protein>
<organism evidence="3 4">
    <name type="scientific">Sphaerulina musiva (strain SO2202)</name>
    <name type="common">Poplar stem canker fungus</name>
    <name type="synonym">Septoria musiva</name>
    <dbReference type="NCBI Taxonomy" id="692275"/>
    <lineage>
        <taxon>Eukaryota</taxon>
        <taxon>Fungi</taxon>
        <taxon>Dikarya</taxon>
        <taxon>Ascomycota</taxon>
        <taxon>Pezizomycotina</taxon>
        <taxon>Dothideomycetes</taxon>
        <taxon>Dothideomycetidae</taxon>
        <taxon>Mycosphaerellales</taxon>
        <taxon>Mycosphaerellaceae</taxon>
        <taxon>Sphaerulina</taxon>
    </lineage>
</organism>
<dbReference type="HOGENOM" id="CLU_042941_0_2_1"/>
<dbReference type="RefSeq" id="XP_016764893.1">
    <property type="nucleotide sequence ID" value="XM_016908574.1"/>
</dbReference>
<dbReference type="Pfam" id="PF11807">
    <property type="entry name" value="UstYa"/>
    <property type="match status" value="1"/>
</dbReference>
<keyword evidence="2" id="KW-0472">Membrane</keyword>
<evidence type="ECO:0000256" key="1">
    <source>
        <dbReference type="ARBA" id="ARBA00035112"/>
    </source>
</evidence>
<gene>
    <name evidence="3" type="ORF">SEPMUDRAFT_34517</name>
</gene>
<accession>N1QKG3</accession>
<evidence type="ECO:0000313" key="3">
    <source>
        <dbReference type="EMBL" id="EMF16772.1"/>
    </source>
</evidence>
<dbReference type="InterPro" id="IPR021765">
    <property type="entry name" value="UstYa-like"/>
</dbReference>
<dbReference type="AlphaFoldDB" id="N1QKG3"/>
<evidence type="ECO:0000313" key="4">
    <source>
        <dbReference type="Proteomes" id="UP000016931"/>
    </source>
</evidence>
<reference evidence="3 4" key="1">
    <citation type="journal article" date="2012" name="PLoS Pathog.">
        <title>Diverse lifestyles and strategies of plant pathogenesis encoded in the genomes of eighteen Dothideomycetes fungi.</title>
        <authorList>
            <person name="Ohm R.A."/>
            <person name="Feau N."/>
            <person name="Henrissat B."/>
            <person name="Schoch C.L."/>
            <person name="Horwitz B.A."/>
            <person name="Barry K.W."/>
            <person name="Condon B.J."/>
            <person name="Copeland A.C."/>
            <person name="Dhillon B."/>
            <person name="Glaser F."/>
            <person name="Hesse C.N."/>
            <person name="Kosti I."/>
            <person name="LaButti K."/>
            <person name="Lindquist E.A."/>
            <person name="Lucas S."/>
            <person name="Salamov A.A."/>
            <person name="Bradshaw R.E."/>
            <person name="Ciuffetti L."/>
            <person name="Hamelin R.C."/>
            <person name="Kema G.H.J."/>
            <person name="Lawrence C."/>
            <person name="Scott J.A."/>
            <person name="Spatafora J.W."/>
            <person name="Turgeon B.G."/>
            <person name="de Wit P.J.G.M."/>
            <person name="Zhong S."/>
            <person name="Goodwin S.B."/>
            <person name="Grigoriev I.V."/>
        </authorList>
    </citation>
    <scope>NUCLEOTIDE SEQUENCE [LARGE SCALE GENOMIC DNA]</scope>
    <source>
        <strain evidence="3 4">SO2202</strain>
    </source>
</reference>
<dbReference type="OMA" id="ISHINHC"/>